<keyword evidence="3 4" id="KW-0472">Membrane</keyword>
<dbReference type="PROSITE" id="PS50850">
    <property type="entry name" value="MFS"/>
    <property type="match status" value="1"/>
</dbReference>
<dbReference type="KEGG" id="rsq:Rsph17025_3577"/>
<sequence>MQPGARCELVERLLRADRKTSMTTATVTRSGTHLAVLVVLGLTHLLNDLMQSLIPAAYPILKESAQLDFVQIGMITMTFQIAGSLLQPVVGTITDRHPAPYSPVVGMMFTLSGLVSLSMAESYAMILVSVALIGIGSSIFHPEATRMARYAAGGRQGLAQGIFQVGGQAGGALGPVFAALVIVPWGQPSLAWFAVTALMAMMLLTWIGSRQRAISAEFAASRARAAKAGAARHHAPTTIAVGLVVLTCLMFAKNAYNESFRSFYTFYLMERFGLSIPSAQMMLFIFLVAAAVGVLVGGILGDRIGRQRIIWISVLGPLPLTLILPHVDLFWTGVLTIMINLIMASAFASILIYAMDLLPNRIGLIGGLFYGLNFGLGGIAAAILGVLAESYGVETVYQICAFLPLAGLLAWFLPRLEPAGS</sequence>
<feature type="transmembrane region" description="Helical" evidence="4">
    <location>
        <begin position="66"/>
        <end position="86"/>
    </location>
</feature>
<gene>
    <name evidence="6" type="ordered locus">Rsph17025_3577</name>
</gene>
<feature type="transmembrane region" description="Helical" evidence="4">
    <location>
        <begin position="189"/>
        <end position="209"/>
    </location>
</feature>
<evidence type="ECO:0000259" key="5">
    <source>
        <dbReference type="PROSITE" id="PS50850"/>
    </source>
</evidence>
<dbReference type="InterPro" id="IPR020846">
    <property type="entry name" value="MFS_dom"/>
</dbReference>
<feature type="transmembrane region" description="Helical" evidence="4">
    <location>
        <begin position="362"/>
        <end position="384"/>
    </location>
</feature>
<feature type="transmembrane region" description="Helical" evidence="4">
    <location>
        <begin position="161"/>
        <end position="183"/>
    </location>
</feature>
<evidence type="ECO:0000256" key="2">
    <source>
        <dbReference type="ARBA" id="ARBA00022989"/>
    </source>
</evidence>
<feature type="domain" description="Major facilitator superfamily (MFS) profile" evidence="5">
    <location>
        <begin position="36"/>
        <end position="419"/>
    </location>
</feature>
<protein>
    <recommendedName>
        <fullName evidence="5">Major facilitator superfamily (MFS) profile domain-containing protein</fullName>
    </recommendedName>
</protein>
<name>A4WYI2_CERS5</name>
<feature type="transmembrane region" description="Helical" evidence="4">
    <location>
        <begin position="27"/>
        <end position="46"/>
    </location>
</feature>
<dbReference type="EMBL" id="CP000662">
    <property type="protein sequence ID" value="ABP72446.1"/>
    <property type="molecule type" value="Genomic_DNA"/>
</dbReference>
<evidence type="ECO:0000256" key="3">
    <source>
        <dbReference type="ARBA" id="ARBA00023136"/>
    </source>
</evidence>
<dbReference type="CDD" id="cd17478">
    <property type="entry name" value="MFS_FsR"/>
    <property type="match status" value="1"/>
</dbReference>
<proteinExistence type="predicted"/>
<dbReference type="PANTHER" id="PTHR43129:SF1">
    <property type="entry name" value="FOSMIDOMYCIN RESISTANCE PROTEIN"/>
    <property type="match status" value="1"/>
</dbReference>
<dbReference type="GO" id="GO:0005886">
    <property type="term" value="C:plasma membrane"/>
    <property type="evidence" value="ECO:0007669"/>
    <property type="project" value="TreeGrafter"/>
</dbReference>
<dbReference type="InterPro" id="IPR036259">
    <property type="entry name" value="MFS_trans_sf"/>
</dbReference>
<feature type="transmembrane region" description="Helical" evidence="4">
    <location>
        <begin position="396"/>
        <end position="413"/>
    </location>
</feature>
<feature type="transmembrane region" description="Helical" evidence="4">
    <location>
        <begin position="333"/>
        <end position="355"/>
    </location>
</feature>
<dbReference type="HOGENOM" id="CLU_040537_2_0_5"/>
<evidence type="ECO:0000313" key="6">
    <source>
        <dbReference type="EMBL" id="ABP72446.1"/>
    </source>
</evidence>
<feature type="transmembrane region" description="Helical" evidence="4">
    <location>
        <begin position="272"/>
        <end position="297"/>
    </location>
</feature>
<evidence type="ECO:0000256" key="4">
    <source>
        <dbReference type="SAM" id="Phobius"/>
    </source>
</evidence>
<dbReference type="InterPro" id="IPR011701">
    <property type="entry name" value="MFS"/>
</dbReference>
<keyword evidence="1 4" id="KW-0812">Transmembrane</keyword>
<dbReference type="PANTHER" id="PTHR43129">
    <property type="entry name" value="FOSMIDOMYCIN RESISTANCE PROTEIN"/>
    <property type="match status" value="1"/>
</dbReference>
<feature type="transmembrane region" description="Helical" evidence="4">
    <location>
        <begin position="309"/>
        <end position="327"/>
    </location>
</feature>
<dbReference type="Gene3D" id="1.20.1250.20">
    <property type="entry name" value="MFS general substrate transporter like domains"/>
    <property type="match status" value="2"/>
</dbReference>
<dbReference type="SUPFAM" id="SSF103473">
    <property type="entry name" value="MFS general substrate transporter"/>
    <property type="match status" value="1"/>
</dbReference>
<dbReference type="Pfam" id="PF07690">
    <property type="entry name" value="MFS_1"/>
    <property type="match status" value="1"/>
</dbReference>
<keyword evidence="6" id="KW-0614">Plasmid</keyword>
<reference evidence="6" key="1">
    <citation type="submission" date="2007-04" db="EMBL/GenBank/DDBJ databases">
        <title>Complete sequence of plasmid pRSPA01 of Rhodobacter sphaeroides ATCC 17025.</title>
        <authorList>
            <consortium name="US DOE Joint Genome Institute"/>
            <person name="Copeland A."/>
            <person name="Lucas S."/>
            <person name="Lapidus A."/>
            <person name="Barry K."/>
            <person name="Detter J.C."/>
            <person name="Glavina del Rio T."/>
            <person name="Hammon N."/>
            <person name="Israni S."/>
            <person name="Dalin E."/>
            <person name="Tice H."/>
            <person name="Pitluck S."/>
            <person name="Chertkov O."/>
            <person name="Brettin T."/>
            <person name="Bruce D."/>
            <person name="Han C."/>
            <person name="Schmutz J."/>
            <person name="Larimer F."/>
            <person name="Land M."/>
            <person name="Hauser L."/>
            <person name="Kyrpides N."/>
            <person name="Kim E."/>
            <person name="Richardson P."/>
            <person name="Mackenzie C."/>
            <person name="Choudhary M."/>
            <person name="Donohue T.J."/>
            <person name="Kaplan S."/>
        </authorList>
    </citation>
    <scope>NUCLEOTIDE SEQUENCE [LARGE SCALE GENOMIC DNA]</scope>
    <source>
        <strain evidence="6">ATCC 17025</strain>
        <plasmid evidence="6">pRSPA01</plasmid>
    </source>
</reference>
<keyword evidence="2 4" id="KW-1133">Transmembrane helix</keyword>
<feature type="transmembrane region" description="Helical" evidence="4">
    <location>
        <begin position="123"/>
        <end position="140"/>
    </location>
</feature>
<dbReference type="GO" id="GO:0022857">
    <property type="term" value="F:transmembrane transporter activity"/>
    <property type="evidence" value="ECO:0007669"/>
    <property type="project" value="InterPro"/>
</dbReference>
<accession>A4WYI2</accession>
<dbReference type="AlphaFoldDB" id="A4WYI2"/>
<feature type="transmembrane region" description="Helical" evidence="4">
    <location>
        <begin position="230"/>
        <end position="252"/>
    </location>
</feature>
<feature type="transmembrane region" description="Helical" evidence="4">
    <location>
        <begin position="98"/>
        <end position="117"/>
    </location>
</feature>
<evidence type="ECO:0000256" key="1">
    <source>
        <dbReference type="ARBA" id="ARBA00022692"/>
    </source>
</evidence>
<geneLocation type="plasmid" evidence="6">
    <name>pRSPA01</name>
</geneLocation>
<organism evidence="6">
    <name type="scientific">Cereibacter sphaeroides (strain ATCC 17025 / ATH 2.4.3)</name>
    <name type="common">Rhodobacter sphaeroides</name>
    <dbReference type="NCBI Taxonomy" id="349102"/>
    <lineage>
        <taxon>Bacteria</taxon>
        <taxon>Pseudomonadati</taxon>
        <taxon>Pseudomonadota</taxon>
        <taxon>Alphaproteobacteria</taxon>
        <taxon>Rhodobacterales</taxon>
        <taxon>Paracoccaceae</taxon>
        <taxon>Cereibacter</taxon>
    </lineage>
</organism>